<dbReference type="Gene3D" id="2.60.120.260">
    <property type="entry name" value="Galactose-binding domain-like"/>
    <property type="match status" value="2"/>
</dbReference>
<evidence type="ECO:0000313" key="2">
    <source>
        <dbReference type="Proteomes" id="UP000305921"/>
    </source>
</evidence>
<comment type="caution">
    <text evidence="1">The sequence shown here is derived from an EMBL/GenBank/DDBJ whole genome shotgun (WGS) entry which is preliminary data.</text>
</comment>
<dbReference type="EMBL" id="VAWE01000001">
    <property type="protein sequence ID" value="TLQ46082.1"/>
    <property type="molecule type" value="Genomic_DNA"/>
</dbReference>
<name>A0A5R9EBE8_9ACTN</name>
<proteinExistence type="predicted"/>
<dbReference type="AlphaFoldDB" id="A0A5R9EBE8"/>
<accession>A0A5R9EBE8</accession>
<gene>
    <name evidence="1" type="ORF">FEF34_26565</name>
</gene>
<keyword evidence="2" id="KW-1185">Reference proteome</keyword>
<reference evidence="1 2" key="1">
    <citation type="submission" date="2019-05" db="EMBL/GenBank/DDBJ databases">
        <title>Streptomyces marianii sp. nov., a novel marine actinomycete from southern coast of India.</title>
        <authorList>
            <person name="Iniyan A.M."/>
            <person name="Wink J."/>
            <person name="Ramprasad E."/>
            <person name="Ramana C.V."/>
            <person name="Bunk B."/>
            <person name="Sproer C."/>
            <person name="Joseph F.-J.R.S."/>
            <person name="Vincent S.G.P."/>
        </authorList>
    </citation>
    <scope>NUCLEOTIDE SEQUENCE [LARGE SCALE GENOMIC DNA]</scope>
    <source>
        <strain evidence="1 2">ICN19</strain>
    </source>
</reference>
<dbReference type="OrthoDB" id="4256919at2"/>
<dbReference type="RefSeq" id="WP_138055398.1">
    <property type="nucleotide sequence ID" value="NZ_VAWE01000001.1"/>
</dbReference>
<evidence type="ECO:0000313" key="1">
    <source>
        <dbReference type="EMBL" id="TLQ46082.1"/>
    </source>
</evidence>
<sequence>MTNQIASLAARLAAVERRLDSTSRTARLAYSSIEDGAINVFDDDGSLRAVIGQQPDGTTGVNVVNGPPPPTPSQPTVTTVTGAVAATWEGTFADSIAAPLDFARVEVHAAGLDDFTPGTATLRGTFESPRGGTLTIPAEQPLYVRLLTRSSSGAASAPSAQSGPVAPGPIVAQEVLDGIVDETALAEGAVSRAKLQIGAVGHNQLAIGTGNLMPDPSFEGAFTEQLVAANSQWALVGGNGSPKALRVSGAGPAAASPSLLITELPVSPGNRFFLAVDYRVSADWVGNSVRFYLRWHDAAGAVLGYGTAIATPTPGADWARVSQQVQAPAGTVTATVWLQDFQASAGTADFDNAEIRTVVGAGMVLAESIGTLELAAQSVTGEKVVAKSLTAREVKALSLTGDEIATNTLTARNIAAGSLSASRLAIGTNGNLVGDPSYETGVIAAGLAASQDPAIFAVEDGGNNSAKRLRITPAPGAYRWVQHATSPVLPGDRYWIAADYKTTADFTGASVKLFLGFYDEAGTRLGSDGIIVSAPVTDGTWQRISQVITVPANTTQGNIRIGVDGTGSGTTTGSAYFDNLECRAVLSTPGSGARAEVSPEGLRLYDESGGEAISLTTGTPNYLTLTNNGTAVATIDQDGNTGVGDLSVAGKLSVGGDPIETYLQSFARGLVAVDYQVSTVTGGSTEYGYVELSFDADASRMYRVVLDCYAGPSAAGGELVVALRDGGAKTPSISSTQIQSVICPMPTAGYRRIHLETIRSGTSFGAGLHRLLTTFRCQNGPSGQTVRLFGGSTFPGVMYVEDVGPAVPETGVYNTGGGTTMPPKKTYVTTYNASWSGSYSSRGAYNSYYGNQCMQGYYSSNNGMQASLIGFPSSLGADLSGAVIQKAEIYIYFDHWYYNDGGKAVIKAHKFTARPATFSSDAESQAISWGKNVGKWVDITAVFDSTSWRGVALDPNNSDKTYYGRAHGVGQTYPPKLRVTYTK</sequence>
<organism evidence="1 2">
    <name type="scientific">Streptomyces marianii</name>
    <dbReference type="NCBI Taxonomy" id="1817406"/>
    <lineage>
        <taxon>Bacteria</taxon>
        <taxon>Bacillati</taxon>
        <taxon>Actinomycetota</taxon>
        <taxon>Actinomycetes</taxon>
        <taxon>Kitasatosporales</taxon>
        <taxon>Streptomycetaceae</taxon>
        <taxon>Streptomyces</taxon>
    </lineage>
</organism>
<dbReference type="Proteomes" id="UP000305921">
    <property type="component" value="Unassembled WGS sequence"/>
</dbReference>
<protein>
    <submittedName>
        <fullName evidence="1">Uncharacterized protein</fullName>
    </submittedName>
</protein>